<organism evidence="2 3">
    <name type="scientific">Henriciella mobilis</name>
    <dbReference type="NCBI Taxonomy" id="2305467"/>
    <lineage>
        <taxon>Bacteria</taxon>
        <taxon>Pseudomonadati</taxon>
        <taxon>Pseudomonadota</taxon>
        <taxon>Alphaproteobacteria</taxon>
        <taxon>Hyphomonadales</taxon>
        <taxon>Hyphomonadaceae</taxon>
        <taxon>Henriciella</taxon>
    </lineage>
</organism>
<accession>A0A399RA80</accession>
<protein>
    <recommendedName>
        <fullName evidence="4">YbjN domain-containing protein</fullName>
    </recommendedName>
</protein>
<reference evidence="2 3" key="1">
    <citation type="submission" date="2018-08" db="EMBL/GenBank/DDBJ databases">
        <title>Henriciella mobilis sp. nov., isolated from seawater.</title>
        <authorList>
            <person name="Cheng H."/>
            <person name="Wu Y.-H."/>
            <person name="Xu X.-W."/>
            <person name="Guo L.-L."/>
        </authorList>
    </citation>
    <scope>NUCLEOTIDE SEQUENCE [LARGE SCALE GENOMIC DNA]</scope>
    <source>
        <strain evidence="2 3">JN25</strain>
    </source>
</reference>
<evidence type="ECO:0000313" key="3">
    <source>
        <dbReference type="Proteomes" id="UP000266385"/>
    </source>
</evidence>
<proteinExistence type="predicted"/>
<gene>
    <name evidence="2" type="ORF">D1223_13925</name>
</gene>
<evidence type="ECO:0000313" key="2">
    <source>
        <dbReference type="EMBL" id="RIJ28476.1"/>
    </source>
</evidence>
<evidence type="ECO:0008006" key="4">
    <source>
        <dbReference type="Google" id="ProtNLM"/>
    </source>
</evidence>
<name>A0A399RA80_9PROT</name>
<feature type="signal peptide" evidence="1">
    <location>
        <begin position="1"/>
        <end position="19"/>
    </location>
</feature>
<evidence type="ECO:0000256" key="1">
    <source>
        <dbReference type="SAM" id="SignalP"/>
    </source>
</evidence>
<dbReference type="AlphaFoldDB" id="A0A399RA80"/>
<dbReference type="EMBL" id="QWFX01000013">
    <property type="protein sequence ID" value="RIJ28476.1"/>
    <property type="molecule type" value="Genomic_DNA"/>
</dbReference>
<feature type="chain" id="PRO_5017369837" description="YbjN domain-containing protein" evidence="1">
    <location>
        <begin position="20"/>
        <end position="157"/>
    </location>
</feature>
<dbReference type="Proteomes" id="UP000266385">
    <property type="component" value="Unassembled WGS sequence"/>
</dbReference>
<keyword evidence="3" id="KW-1185">Reference proteome</keyword>
<dbReference type="RefSeq" id="WP_119377011.1">
    <property type="nucleotide sequence ID" value="NZ_QWFX01000013.1"/>
</dbReference>
<dbReference type="OrthoDB" id="8480950at2"/>
<keyword evidence="1" id="KW-0732">Signal</keyword>
<sequence>MKALYAMAAAACLPLAAQAGPVTPSDVEAVLEAYGAEIASSTGVGQDAHVINARLNDRSMYVRLDECDQFDECGIVVMFTAFEIDGDIDEETLLKTNRYNDSFPIGRAFVFPAEDGDGNLVGIDYVIDVSGESVIDGGDVQRFEQAVNTYVKHWVND</sequence>
<comment type="caution">
    <text evidence="2">The sequence shown here is derived from an EMBL/GenBank/DDBJ whole genome shotgun (WGS) entry which is preliminary data.</text>
</comment>